<organism evidence="5 6">
    <name type="scientific">Mycolicibacterium frederiksbergense</name>
    <dbReference type="NCBI Taxonomy" id="117567"/>
    <lineage>
        <taxon>Bacteria</taxon>
        <taxon>Bacillati</taxon>
        <taxon>Actinomycetota</taxon>
        <taxon>Actinomycetes</taxon>
        <taxon>Mycobacteriales</taxon>
        <taxon>Mycobacteriaceae</taxon>
        <taxon>Mycolicibacterium</taxon>
    </lineage>
</organism>
<dbReference type="EC" id="5.2.1.8" evidence="5"/>
<comment type="caution">
    <text evidence="5">The sequence shown here is derived from an EMBL/GenBank/DDBJ whole genome shotgun (WGS) entry which is preliminary data.</text>
</comment>
<dbReference type="CDD" id="cd00317">
    <property type="entry name" value="cyclophilin"/>
    <property type="match status" value="1"/>
</dbReference>
<dbReference type="InterPro" id="IPR044666">
    <property type="entry name" value="Cyclophilin_A-like"/>
</dbReference>
<feature type="region of interest" description="Disordered" evidence="2">
    <location>
        <begin position="313"/>
        <end position="335"/>
    </location>
</feature>
<keyword evidence="3" id="KW-0812">Transmembrane</keyword>
<evidence type="ECO:0000256" key="1">
    <source>
        <dbReference type="ARBA" id="ARBA00002388"/>
    </source>
</evidence>
<accession>A0ABT6KSC7</accession>
<evidence type="ECO:0000259" key="4">
    <source>
        <dbReference type="PROSITE" id="PS50072"/>
    </source>
</evidence>
<dbReference type="InterPro" id="IPR025241">
    <property type="entry name" value="DUF4190"/>
</dbReference>
<protein>
    <submittedName>
        <fullName evidence="5">Peptidyl-prolyl cis-trans isomerase B (Cyclophilin B)</fullName>
        <ecNumber evidence="5">5.2.1.8</ecNumber>
    </submittedName>
</protein>
<keyword evidence="3" id="KW-1133">Transmembrane helix</keyword>
<gene>
    <name evidence="5" type="ORF">M2272_000263</name>
</gene>
<proteinExistence type="predicted"/>
<evidence type="ECO:0000256" key="3">
    <source>
        <dbReference type="SAM" id="Phobius"/>
    </source>
</evidence>
<dbReference type="Pfam" id="PF13828">
    <property type="entry name" value="DUF4190"/>
    <property type="match status" value="1"/>
</dbReference>
<comment type="function">
    <text evidence="1">PPIases accelerate the folding of proteins. It catalyzes the cis-trans isomerization of proline imidic peptide bonds in oligopeptides.</text>
</comment>
<dbReference type="SUPFAM" id="SSF50891">
    <property type="entry name" value="Cyclophilin-like"/>
    <property type="match status" value="1"/>
</dbReference>
<evidence type="ECO:0000313" key="5">
    <source>
        <dbReference type="EMBL" id="MDH6193642.1"/>
    </source>
</evidence>
<keyword evidence="3" id="KW-0472">Membrane</keyword>
<dbReference type="PRINTS" id="PR00153">
    <property type="entry name" value="CSAPPISMRASE"/>
</dbReference>
<keyword evidence="6" id="KW-1185">Reference proteome</keyword>
<dbReference type="PANTHER" id="PTHR45625">
    <property type="entry name" value="PEPTIDYL-PROLYL CIS-TRANS ISOMERASE-RELATED"/>
    <property type="match status" value="1"/>
</dbReference>
<feature type="transmembrane region" description="Helical" evidence="3">
    <location>
        <begin position="75"/>
        <end position="106"/>
    </location>
</feature>
<dbReference type="RefSeq" id="WP_280830336.1">
    <property type="nucleotide sequence ID" value="NZ_JARXVE010000001.1"/>
</dbReference>
<evidence type="ECO:0000313" key="6">
    <source>
        <dbReference type="Proteomes" id="UP001160130"/>
    </source>
</evidence>
<dbReference type="Gene3D" id="2.40.100.10">
    <property type="entry name" value="Cyclophilin-like"/>
    <property type="match status" value="1"/>
</dbReference>
<name>A0ABT6KSC7_9MYCO</name>
<dbReference type="InterPro" id="IPR029000">
    <property type="entry name" value="Cyclophilin-like_dom_sf"/>
</dbReference>
<dbReference type="Proteomes" id="UP001160130">
    <property type="component" value="Unassembled WGS sequence"/>
</dbReference>
<dbReference type="GO" id="GO:0003755">
    <property type="term" value="F:peptidyl-prolyl cis-trans isomerase activity"/>
    <property type="evidence" value="ECO:0007669"/>
    <property type="project" value="UniProtKB-EC"/>
</dbReference>
<reference evidence="5 6" key="1">
    <citation type="submission" date="2023-04" db="EMBL/GenBank/DDBJ databases">
        <title>Forest soil microbial communities from Buena Vista Peninsula, Colon Province, Panama.</title>
        <authorList>
            <person name="Bouskill N."/>
        </authorList>
    </citation>
    <scope>NUCLEOTIDE SEQUENCE [LARGE SCALE GENOMIC DNA]</scope>
    <source>
        <strain evidence="5 6">AC80</strain>
    </source>
</reference>
<dbReference type="InterPro" id="IPR002130">
    <property type="entry name" value="Cyclophilin-type_PPIase_dom"/>
</dbReference>
<sequence length="335" mass="34781">MTVPPPYDGYQPDYASYPPGYPVGYPAGYPYPPPARTNGMAIASLVCAFLFAPLGVVFGHISLSQIKRSGEQGRGMAIAGLIIGYMLTALSVLLVVLAVLFTMAVVTSVDDLQRQDRYSASPGSAEPLPAFAPPQNLGANCQYPATTEAAVKPAKPPRTGTVPTDPATVSAGIVTNRGSIGLKLANAKAPCTVNNFASLAEQGFFDGTQCHRLTTGDLSMLQCGDPSGTGTGGPGYRFPNEYPTNQYRLSDPAVQRPVVYPRGTVAMANAGSGTNGSQFFLVYEDSLLPPTYTVFGTVDNTGLDTLDAIAADGVADGSNDGKPATPVTIKSASVD</sequence>
<feature type="transmembrane region" description="Helical" evidence="3">
    <location>
        <begin position="40"/>
        <end position="63"/>
    </location>
</feature>
<evidence type="ECO:0000256" key="2">
    <source>
        <dbReference type="SAM" id="MobiDB-lite"/>
    </source>
</evidence>
<keyword evidence="5" id="KW-0413">Isomerase</keyword>
<dbReference type="PANTHER" id="PTHR45625:SF3">
    <property type="entry name" value="PEPTIDYL-PROLYL CIS-TRANS ISOMERASE B-RELATED"/>
    <property type="match status" value="1"/>
</dbReference>
<feature type="domain" description="PPIase cyclophilin-type" evidence="4">
    <location>
        <begin position="178"/>
        <end position="334"/>
    </location>
</feature>
<dbReference type="EMBL" id="JARXVE010000001">
    <property type="protein sequence ID" value="MDH6193642.1"/>
    <property type="molecule type" value="Genomic_DNA"/>
</dbReference>
<dbReference type="PROSITE" id="PS50072">
    <property type="entry name" value="CSA_PPIASE_2"/>
    <property type="match status" value="1"/>
</dbReference>
<dbReference type="Pfam" id="PF00160">
    <property type="entry name" value="Pro_isomerase"/>
    <property type="match status" value="1"/>
</dbReference>